<organism evidence="2 3">
    <name type="scientific">Mycena metata</name>
    <dbReference type="NCBI Taxonomy" id="1033252"/>
    <lineage>
        <taxon>Eukaryota</taxon>
        <taxon>Fungi</taxon>
        <taxon>Dikarya</taxon>
        <taxon>Basidiomycota</taxon>
        <taxon>Agaricomycotina</taxon>
        <taxon>Agaricomycetes</taxon>
        <taxon>Agaricomycetidae</taxon>
        <taxon>Agaricales</taxon>
        <taxon>Marasmiineae</taxon>
        <taxon>Mycenaceae</taxon>
        <taxon>Mycena</taxon>
    </lineage>
</organism>
<evidence type="ECO:0000313" key="2">
    <source>
        <dbReference type="EMBL" id="KAJ7740325.1"/>
    </source>
</evidence>
<feature type="region of interest" description="Disordered" evidence="1">
    <location>
        <begin position="316"/>
        <end position="336"/>
    </location>
</feature>
<dbReference type="Proteomes" id="UP001215598">
    <property type="component" value="Unassembled WGS sequence"/>
</dbReference>
<protein>
    <submittedName>
        <fullName evidence="2">Uncharacterized protein</fullName>
    </submittedName>
</protein>
<evidence type="ECO:0000313" key="3">
    <source>
        <dbReference type="Proteomes" id="UP001215598"/>
    </source>
</evidence>
<dbReference type="AlphaFoldDB" id="A0AAD7IE90"/>
<feature type="compositionally biased region" description="Low complexity" evidence="1">
    <location>
        <begin position="257"/>
        <end position="279"/>
    </location>
</feature>
<accession>A0AAD7IE90</accession>
<gene>
    <name evidence="2" type="ORF">B0H16DRAFT_1758040</name>
</gene>
<name>A0AAD7IE90_9AGAR</name>
<feature type="compositionally biased region" description="Polar residues" evidence="1">
    <location>
        <begin position="236"/>
        <end position="246"/>
    </location>
</feature>
<comment type="caution">
    <text evidence="2">The sequence shown here is derived from an EMBL/GenBank/DDBJ whole genome shotgun (WGS) entry which is preliminary data.</text>
</comment>
<proteinExistence type="predicted"/>
<reference evidence="2" key="1">
    <citation type="submission" date="2023-03" db="EMBL/GenBank/DDBJ databases">
        <title>Massive genome expansion in bonnet fungi (Mycena s.s.) driven by repeated elements and novel gene families across ecological guilds.</title>
        <authorList>
            <consortium name="Lawrence Berkeley National Laboratory"/>
            <person name="Harder C.B."/>
            <person name="Miyauchi S."/>
            <person name="Viragh M."/>
            <person name="Kuo A."/>
            <person name="Thoen E."/>
            <person name="Andreopoulos B."/>
            <person name="Lu D."/>
            <person name="Skrede I."/>
            <person name="Drula E."/>
            <person name="Henrissat B."/>
            <person name="Morin E."/>
            <person name="Kohler A."/>
            <person name="Barry K."/>
            <person name="LaButti K."/>
            <person name="Morin E."/>
            <person name="Salamov A."/>
            <person name="Lipzen A."/>
            <person name="Mereny Z."/>
            <person name="Hegedus B."/>
            <person name="Baldrian P."/>
            <person name="Stursova M."/>
            <person name="Weitz H."/>
            <person name="Taylor A."/>
            <person name="Grigoriev I.V."/>
            <person name="Nagy L.G."/>
            <person name="Martin F."/>
            <person name="Kauserud H."/>
        </authorList>
    </citation>
    <scope>NUCLEOTIDE SEQUENCE</scope>
    <source>
        <strain evidence="2">CBHHK182m</strain>
    </source>
</reference>
<feature type="region of interest" description="Disordered" evidence="1">
    <location>
        <begin position="235"/>
        <end position="287"/>
    </location>
</feature>
<dbReference type="EMBL" id="JARKIB010000103">
    <property type="protein sequence ID" value="KAJ7740325.1"/>
    <property type="molecule type" value="Genomic_DNA"/>
</dbReference>
<sequence>MDAVRMAQNELVDPSLPAERRCVIFLFPALKPFANQGWDLFNTVHDIIPSRAKGMNVHNPVFPPTSTHPAIGAAHLQPDLQGSLSPTQINLHLDDDDFPDPSQLTGFSSQSSPSQPFSDWSQSNYGSQAGFGDFDNGGLGLNFGLPSNLPIAPLASSPIVQGSSAPALGPPPATDSTQPKLGVSALKPFANQGWDLFNTVHDIIPSRAKGMNVHNPVFPPTSTHPAIGAAHLQPDLQGSLSPTQINLHLDDDDFPDPSQLTGFSSQSSPSQPFSDWSQSNYGSQAGFGDFDNGGLGLNFGLPSNLPIAPLASSPIVQGSSAPALGPPPASSSVSATPSIAQRSVLATPSVGVKRSAPEDAQTSWSAAKRGKTSGPDAILSLGKSVDNIGSALRDCFMPKESSAVSPTKQVSKARQIAENDMEAGSITDEERAILSLIFGGDSKTADAYVAENSEAGRKTLTKILISRF</sequence>
<feature type="region of interest" description="Disordered" evidence="1">
    <location>
        <begin position="82"/>
        <end position="122"/>
    </location>
</feature>
<feature type="region of interest" description="Disordered" evidence="1">
    <location>
        <begin position="349"/>
        <end position="371"/>
    </location>
</feature>
<feature type="compositionally biased region" description="Low complexity" evidence="1">
    <location>
        <begin position="101"/>
        <end position="122"/>
    </location>
</feature>
<keyword evidence="3" id="KW-1185">Reference proteome</keyword>
<evidence type="ECO:0000256" key="1">
    <source>
        <dbReference type="SAM" id="MobiDB-lite"/>
    </source>
</evidence>